<evidence type="ECO:0000256" key="1">
    <source>
        <dbReference type="SAM" id="Coils"/>
    </source>
</evidence>
<protein>
    <submittedName>
        <fullName evidence="2">Uncharacterized protein</fullName>
    </submittedName>
</protein>
<accession>A0A6C0D2T3</accession>
<dbReference type="EMBL" id="MN739534">
    <property type="protein sequence ID" value="QHT11366.1"/>
    <property type="molecule type" value="Genomic_DNA"/>
</dbReference>
<name>A0A6C0D2T3_9ZZZZ</name>
<evidence type="ECO:0000313" key="2">
    <source>
        <dbReference type="EMBL" id="QHT11366.1"/>
    </source>
</evidence>
<proteinExistence type="predicted"/>
<keyword evidence="1" id="KW-0175">Coiled coil</keyword>
<sequence>MALSFGSSIAKYDKEIASLLAESDDYEKSAIDQYKKLKQFIPQKDTSYKKDLLKIVEQRNLDLKNKLQIKERQNEALLRVLEYLSTLEKKQCKINIKELIDKITDLEGKIEELRNTI</sequence>
<organism evidence="2">
    <name type="scientific">viral metagenome</name>
    <dbReference type="NCBI Taxonomy" id="1070528"/>
    <lineage>
        <taxon>unclassified sequences</taxon>
        <taxon>metagenomes</taxon>
        <taxon>organismal metagenomes</taxon>
    </lineage>
</organism>
<feature type="coiled-coil region" evidence="1">
    <location>
        <begin position="53"/>
        <end position="116"/>
    </location>
</feature>
<reference evidence="2" key="1">
    <citation type="journal article" date="2020" name="Nature">
        <title>Giant virus diversity and host interactions through global metagenomics.</title>
        <authorList>
            <person name="Schulz F."/>
            <person name="Roux S."/>
            <person name="Paez-Espino D."/>
            <person name="Jungbluth S."/>
            <person name="Walsh D.A."/>
            <person name="Denef V.J."/>
            <person name="McMahon K.D."/>
            <person name="Konstantinidis K.T."/>
            <person name="Eloe-Fadrosh E.A."/>
            <person name="Kyrpides N.C."/>
            <person name="Woyke T."/>
        </authorList>
    </citation>
    <scope>NUCLEOTIDE SEQUENCE</scope>
    <source>
        <strain evidence="2">GVMAG-M-3300023174-116</strain>
    </source>
</reference>
<dbReference type="AlphaFoldDB" id="A0A6C0D2T3"/>